<feature type="binding site" evidence="6">
    <location>
        <position position="427"/>
    </location>
    <ligand>
        <name>Mg(2+)</name>
        <dbReference type="ChEBI" id="CHEBI:18420"/>
    </ligand>
</feature>
<evidence type="ECO:0000313" key="7">
    <source>
        <dbReference type="EMBL" id="AIZ56923.1"/>
    </source>
</evidence>
<feature type="binding site" evidence="6">
    <location>
        <position position="476"/>
    </location>
    <ligand>
        <name>Fe cation</name>
        <dbReference type="ChEBI" id="CHEBI:24875"/>
    </ligand>
</feature>
<dbReference type="AlphaFoldDB" id="A0A0A7LD40"/>
<dbReference type="PANTHER" id="PTHR43600">
    <property type="entry name" value="COENZYME F420 HYDROGENASE, SUBUNIT ALPHA"/>
    <property type="match status" value="1"/>
</dbReference>
<gene>
    <name evidence="7" type="primary">mvhA</name>
    <name evidence="7" type="ORF">Mpt1_c10550</name>
</gene>
<reference evidence="7 8" key="1">
    <citation type="journal article" date="2014" name="Appl. Environ. Microbiol.">
        <title>Comparative Genome Analysis of 'Candidatus Methanoplasma termitum' Indicates a New Mode of Energy Metabolism in the Seventh Order of Methanogens.</title>
        <authorList>
            <person name="Lang K."/>
            <person name="Schuldes J."/>
            <person name="Klingl A."/>
            <person name="Poehlein A."/>
            <person name="Daniel R."/>
            <person name="Brune A."/>
        </authorList>
    </citation>
    <scope>NUCLEOTIDE SEQUENCE [LARGE SCALE GENOMIC DNA]</scope>
    <source>
        <strain evidence="8">Mpt1</strain>
    </source>
</reference>
<comment type="cofactor">
    <cofactor evidence="6">
        <name>Fe cation</name>
        <dbReference type="ChEBI" id="CHEBI:24875"/>
    </cofactor>
</comment>
<keyword evidence="6" id="KW-0408">Iron</keyword>
<dbReference type="GO" id="GO:0016491">
    <property type="term" value="F:oxidoreductase activity"/>
    <property type="evidence" value="ECO:0007669"/>
    <property type="project" value="UniProtKB-KW"/>
</dbReference>
<dbReference type="EMBL" id="CP010070">
    <property type="protein sequence ID" value="AIZ56923.1"/>
    <property type="molecule type" value="Genomic_DNA"/>
</dbReference>
<evidence type="ECO:0000256" key="1">
    <source>
        <dbReference type="ARBA" id="ARBA00001967"/>
    </source>
</evidence>
<dbReference type="Proteomes" id="UP000030787">
    <property type="component" value="Chromosome"/>
</dbReference>
<dbReference type="Gene3D" id="1.10.645.10">
    <property type="entry name" value="Cytochrome-c3 Hydrogenase, chain B"/>
    <property type="match status" value="1"/>
</dbReference>
<feature type="binding site" evidence="6">
    <location>
        <position position="78"/>
    </location>
    <ligand>
        <name>Ni(2+)</name>
        <dbReference type="ChEBI" id="CHEBI:49786"/>
    </ligand>
</feature>
<dbReference type="GeneID" id="24818717"/>
<evidence type="ECO:0000256" key="4">
    <source>
        <dbReference type="ARBA" id="ARBA00022723"/>
    </source>
</evidence>
<dbReference type="InterPro" id="IPR001501">
    <property type="entry name" value="Ni-dep_hyd_lsu"/>
</dbReference>
<keyword evidence="5 7" id="KW-0560">Oxidoreductase</keyword>
<dbReference type="KEGG" id="mear:Mpt1_c10550"/>
<dbReference type="InterPro" id="IPR029014">
    <property type="entry name" value="NiFe-Hase_large"/>
</dbReference>
<sequence length="505" mass="55373">MTGPIIWDEKKKTTAQRVTVDPITRLEGHGKIEIFLDKKGNVENAYWQIPEVRGFERFCVGRKVVELNQITARLCGVCPGAHHMASTKAIDNCYNTKPTEAAFRIRDLFYHAHFVHSHIAHFYALAAPDFVCGPGAPAAERNVLGVVARVGLELGSAVLKARAQAQKIQAIIGGKATHPVMGVPGGVTKAISKDEIKEIQGYADNLVAFAETSLGVFKSVVLDNKDYLAIVTNPDLYYNEYYNMGLVNSKDQLEFHDGKVKVTDQKGKEVDRYDPVDYLNHIAEGVEPWSYEKFPYLRKPGYKGMTAGPDSGFYRATPLSRLNISSSISTPKANAAFDEFKAIFKSLGVTGPVHFNLATHWARIIEMLYAAEKVHKNAYDPNITDANIKQKDVKAGGRGVGCVEAPRGTLTHDYTCDENGIVTACNLVVGTTNNNGPMNVDVAKIAKAVIKNHEVSPGLLNMVEMAFRVYDPCNSCATHSLPGQMPLKATIRYADGTVENISKNL</sequence>
<dbReference type="PANTHER" id="PTHR43600:SF2">
    <property type="entry name" value="F420-NON-REDUCING HYDROGENASE VHU SUBUNIT A"/>
    <property type="match status" value="1"/>
</dbReference>
<evidence type="ECO:0000256" key="3">
    <source>
        <dbReference type="ARBA" id="ARBA00022596"/>
    </source>
</evidence>
<feature type="binding site" evidence="6">
    <location>
        <position position="78"/>
    </location>
    <ligand>
        <name>Fe cation</name>
        <dbReference type="ChEBI" id="CHEBI:24875"/>
    </ligand>
</feature>
<feature type="binding site" evidence="6">
    <location>
        <position position="75"/>
    </location>
    <ligand>
        <name>Ni(2+)</name>
        <dbReference type="ChEBI" id="CHEBI:49786"/>
    </ligand>
</feature>
<organism evidence="7 8">
    <name type="scientific">Candidatus Methanoplasma termitum</name>
    <dbReference type="NCBI Taxonomy" id="1577791"/>
    <lineage>
        <taxon>Archaea</taxon>
        <taxon>Methanobacteriati</taxon>
        <taxon>Thermoplasmatota</taxon>
        <taxon>Thermoplasmata</taxon>
        <taxon>Methanomassiliicoccales</taxon>
        <taxon>Methanomassiliicoccaceae</taxon>
        <taxon>Candidatus Methanoplasma</taxon>
    </lineage>
</organism>
<comment type="similarity">
    <text evidence="2">Belongs to the [NiFe]/[NiFeSe] hydrogenase large subunit family.</text>
</comment>
<evidence type="ECO:0000256" key="6">
    <source>
        <dbReference type="PIRSR" id="PIRSR601501-1"/>
    </source>
</evidence>
<evidence type="ECO:0000256" key="5">
    <source>
        <dbReference type="ARBA" id="ARBA00023002"/>
    </source>
</evidence>
<keyword evidence="8" id="KW-1185">Reference proteome</keyword>
<dbReference type="SUPFAM" id="SSF56762">
    <property type="entry name" value="HydB/Nqo4-like"/>
    <property type="match status" value="1"/>
</dbReference>
<accession>A0A0A7LD40</accession>
<evidence type="ECO:0000313" key="8">
    <source>
        <dbReference type="Proteomes" id="UP000030787"/>
    </source>
</evidence>
<dbReference type="EC" id="1.12.99.-" evidence="7"/>
<name>A0A0A7LD40_9ARCH</name>
<dbReference type="Pfam" id="PF00374">
    <property type="entry name" value="NiFeSe_Hases"/>
    <property type="match status" value="2"/>
</dbReference>
<proteinExistence type="inferred from homology"/>
<dbReference type="HOGENOM" id="CLU_044556_0_0_2"/>
<keyword evidence="3 6" id="KW-0533">Nickel</keyword>
<dbReference type="STRING" id="1577791.Mpt1_c10550"/>
<feature type="binding site" evidence="6">
    <location>
        <position position="473"/>
    </location>
    <ligand>
        <name>Ni(2+)</name>
        <dbReference type="ChEBI" id="CHEBI:49786"/>
    </ligand>
</feature>
<protein>
    <submittedName>
        <fullName evidence="7">MvhA protein</fullName>
        <ecNumber evidence="7">1.12.99.-</ecNumber>
    </submittedName>
</protein>
<comment type="cofactor">
    <cofactor evidence="1 6">
        <name>Ni(2+)</name>
        <dbReference type="ChEBI" id="CHEBI:49786"/>
    </cofactor>
</comment>
<dbReference type="OrthoDB" id="42371at2157"/>
<feature type="binding site" evidence="6">
    <location>
        <position position="56"/>
    </location>
    <ligand>
        <name>Mg(2+)</name>
        <dbReference type="ChEBI" id="CHEBI:18420"/>
    </ligand>
</feature>
<keyword evidence="6" id="KW-0460">Magnesium</keyword>
<dbReference type="GO" id="GO:0016151">
    <property type="term" value="F:nickel cation binding"/>
    <property type="evidence" value="ECO:0007669"/>
    <property type="project" value="InterPro"/>
</dbReference>
<keyword evidence="4 6" id="KW-0479">Metal-binding</keyword>
<feature type="binding site" evidence="6">
    <location>
        <position position="479"/>
    </location>
    <ligand>
        <name>Mg(2+)</name>
        <dbReference type="ChEBI" id="CHEBI:18420"/>
    </ligand>
</feature>
<evidence type="ECO:0000256" key="2">
    <source>
        <dbReference type="ARBA" id="ARBA00009292"/>
    </source>
</evidence>
<dbReference type="RefSeq" id="WP_048112846.1">
    <property type="nucleotide sequence ID" value="NZ_CP010070.1"/>
</dbReference>